<dbReference type="PANTHER" id="PTHR45138:SF9">
    <property type="entry name" value="DIGUANYLATE CYCLASE DGCM-RELATED"/>
    <property type="match status" value="1"/>
</dbReference>
<keyword evidence="3" id="KW-0175">Coiled coil</keyword>
<feature type="transmembrane region" description="Helical" evidence="4">
    <location>
        <begin position="12"/>
        <end position="35"/>
    </location>
</feature>
<dbReference type="PANTHER" id="PTHR45138">
    <property type="entry name" value="REGULATORY COMPONENTS OF SENSORY TRANSDUCTION SYSTEM"/>
    <property type="match status" value="1"/>
</dbReference>
<dbReference type="AlphaFoldDB" id="A0A432ZCP4"/>
<feature type="transmembrane region" description="Helical" evidence="4">
    <location>
        <begin position="97"/>
        <end position="115"/>
    </location>
</feature>
<dbReference type="InterPro" id="IPR043128">
    <property type="entry name" value="Rev_trsase/Diguanyl_cyclase"/>
</dbReference>
<dbReference type="Gene3D" id="3.30.450.20">
    <property type="entry name" value="PAS domain"/>
    <property type="match status" value="1"/>
</dbReference>
<dbReference type="InterPro" id="IPR050469">
    <property type="entry name" value="Diguanylate_Cyclase"/>
</dbReference>
<evidence type="ECO:0000259" key="5">
    <source>
        <dbReference type="PROSITE" id="PS50887"/>
    </source>
</evidence>
<feature type="transmembrane region" description="Helical" evidence="4">
    <location>
        <begin position="446"/>
        <end position="469"/>
    </location>
</feature>
<dbReference type="InterPro" id="IPR000160">
    <property type="entry name" value="GGDEF_dom"/>
</dbReference>
<dbReference type="CDD" id="cd01949">
    <property type="entry name" value="GGDEF"/>
    <property type="match status" value="1"/>
</dbReference>
<dbReference type="OrthoDB" id="8572793at2"/>
<accession>A0A432ZCP4</accession>
<feature type="coiled-coil region" evidence="3">
    <location>
        <begin position="501"/>
        <end position="539"/>
    </location>
</feature>
<feature type="transmembrane region" description="Helical" evidence="4">
    <location>
        <begin position="173"/>
        <end position="194"/>
    </location>
</feature>
<reference evidence="6 7" key="1">
    <citation type="journal article" date="2011" name="Front. Microbiol.">
        <title>Genomic signatures of strain selection and enhancement in Bacillus atrophaeus var. globigii, a historical biowarfare simulant.</title>
        <authorList>
            <person name="Gibbons H.S."/>
            <person name="Broomall S.M."/>
            <person name="McNew L.A."/>
            <person name="Daligault H."/>
            <person name="Chapman C."/>
            <person name="Bruce D."/>
            <person name="Karavis M."/>
            <person name="Krepps M."/>
            <person name="McGregor P.A."/>
            <person name="Hong C."/>
            <person name="Park K.H."/>
            <person name="Akmal A."/>
            <person name="Feldman A."/>
            <person name="Lin J.S."/>
            <person name="Chang W.E."/>
            <person name="Higgs B.W."/>
            <person name="Demirev P."/>
            <person name="Lindquist J."/>
            <person name="Liem A."/>
            <person name="Fochler E."/>
            <person name="Read T.D."/>
            <person name="Tapia R."/>
            <person name="Johnson S."/>
            <person name="Bishop-Lilly K.A."/>
            <person name="Detter C."/>
            <person name="Han C."/>
            <person name="Sozhamannan S."/>
            <person name="Rosenzweig C.N."/>
            <person name="Skowronski E.W."/>
        </authorList>
    </citation>
    <scope>NUCLEOTIDE SEQUENCE [LARGE SCALE GENOMIC DNA]</scope>
    <source>
        <strain evidence="6 7">PIT1</strain>
    </source>
</reference>
<protein>
    <recommendedName>
        <fullName evidence="1">diguanylate cyclase</fullName>
        <ecNumber evidence="1">2.7.7.65</ecNumber>
    </recommendedName>
</protein>
<evidence type="ECO:0000256" key="1">
    <source>
        <dbReference type="ARBA" id="ARBA00012528"/>
    </source>
</evidence>
<dbReference type="SUPFAM" id="SSF55073">
    <property type="entry name" value="Nucleotide cyclase"/>
    <property type="match status" value="1"/>
</dbReference>
<evidence type="ECO:0000313" key="7">
    <source>
        <dbReference type="Proteomes" id="UP000288279"/>
    </source>
</evidence>
<keyword evidence="7" id="KW-1185">Reference proteome</keyword>
<dbReference type="Proteomes" id="UP000288279">
    <property type="component" value="Unassembled WGS sequence"/>
</dbReference>
<dbReference type="GO" id="GO:0052621">
    <property type="term" value="F:diguanylate cyclase activity"/>
    <property type="evidence" value="ECO:0007669"/>
    <property type="project" value="UniProtKB-EC"/>
</dbReference>
<dbReference type="Gene3D" id="3.30.70.270">
    <property type="match status" value="1"/>
</dbReference>
<dbReference type="EMBL" id="PIQG01000005">
    <property type="protein sequence ID" value="RUO75718.1"/>
    <property type="molecule type" value="Genomic_DNA"/>
</dbReference>
<evidence type="ECO:0000256" key="4">
    <source>
        <dbReference type="SAM" id="Phobius"/>
    </source>
</evidence>
<dbReference type="CDD" id="cd12914">
    <property type="entry name" value="PDC1_DGC_like"/>
    <property type="match status" value="1"/>
</dbReference>
<keyword evidence="4" id="KW-0812">Transmembrane</keyword>
<dbReference type="PROSITE" id="PS50887">
    <property type="entry name" value="GGDEF"/>
    <property type="match status" value="1"/>
</dbReference>
<name>A0A432ZCP4_9GAMM</name>
<evidence type="ECO:0000256" key="2">
    <source>
        <dbReference type="ARBA" id="ARBA00034247"/>
    </source>
</evidence>
<keyword evidence="4" id="KW-1133">Transmembrane helix</keyword>
<feature type="domain" description="GGDEF" evidence="5">
    <location>
        <begin position="572"/>
        <end position="705"/>
    </location>
</feature>
<evidence type="ECO:0000313" key="6">
    <source>
        <dbReference type="EMBL" id="RUO75718.1"/>
    </source>
</evidence>
<dbReference type="RefSeq" id="WP_126828630.1">
    <property type="nucleotide sequence ID" value="NZ_PIQG01000005.1"/>
</dbReference>
<comment type="catalytic activity">
    <reaction evidence="2">
        <text>2 GTP = 3',3'-c-di-GMP + 2 diphosphate</text>
        <dbReference type="Rhea" id="RHEA:24898"/>
        <dbReference type="ChEBI" id="CHEBI:33019"/>
        <dbReference type="ChEBI" id="CHEBI:37565"/>
        <dbReference type="ChEBI" id="CHEBI:58805"/>
        <dbReference type="EC" id="2.7.7.65"/>
    </reaction>
</comment>
<dbReference type="NCBIfam" id="TIGR00254">
    <property type="entry name" value="GGDEF"/>
    <property type="match status" value="1"/>
</dbReference>
<feature type="transmembrane region" description="Helical" evidence="4">
    <location>
        <begin position="42"/>
        <end position="68"/>
    </location>
</feature>
<evidence type="ECO:0000256" key="3">
    <source>
        <dbReference type="SAM" id="Coils"/>
    </source>
</evidence>
<dbReference type="InterPro" id="IPR029151">
    <property type="entry name" value="Sensor-like_sf"/>
</dbReference>
<keyword evidence="4" id="KW-0472">Membrane</keyword>
<proteinExistence type="predicted"/>
<sequence>MLKAIKKRSLIVLPILVIAAFITNYYFTIPLYGLVTLQFGQLFAILALMMRGPSTALLVSLCSGIALYYSTENWLLGLLGLLEIVAFWLLTRRGTSYLTASILFWLIAGVPLTWLRLELRTELPDDFTILVLMKMILNGVLYTALAISINVIISTAWKSRIQRPAVTSLAGRIFYLSFLSILIPSMLIAIIFTARSANDAEQAIVDDVTRKAKNLASVTQDYVDQHVRAVDYFAQTISSRNTLETEQQLLTQMQATYSGFLTMLITDQSGQIIAGAPANFYQRLQQSSPNNQFSVADRAYFQQPLMTGETYVSEVFRGRGFGRDPIIAISAPLFDGNEFTGVVEGSLNLPNLNFIEQRVELDSLQQAVIVTDANHQVIFATERLGLAELAKFQPQSELFSIYSAQLRQTTVNDQTLLFTEAQNPLGWHVYILAKPSQISAVFAENLWIFLTALVAVTLFFTLIAHRFSLDITRPLKLMAERMRSAEPLQAEDIDLQMSDDLRAISSELNQARDLMQNFNRELTEQVRGKTAELEALNKKLFELSQHDGLTQLLNRRAFDESALRLTKARPNDSFSFMLIDIDDFKAINDQYGHPVGDTCLTEFARILRDSFARVDAITGRYGGEEFAVLSFAPAAQFEASYQSLRQRLAEGISTAVGTLNLSISAGVTFVQDPTSSKFVEVVAHTDKLLYASKAAGKDSIHQSTL</sequence>
<organism evidence="6 7">
    <name type="scientific">Pseudidiomarina taiwanensis</name>
    <dbReference type="NCBI Taxonomy" id="337250"/>
    <lineage>
        <taxon>Bacteria</taxon>
        <taxon>Pseudomonadati</taxon>
        <taxon>Pseudomonadota</taxon>
        <taxon>Gammaproteobacteria</taxon>
        <taxon>Alteromonadales</taxon>
        <taxon>Idiomarinaceae</taxon>
        <taxon>Pseudidiomarina</taxon>
    </lineage>
</organism>
<dbReference type="SUPFAM" id="SSF103190">
    <property type="entry name" value="Sensory domain-like"/>
    <property type="match status" value="1"/>
</dbReference>
<dbReference type="Pfam" id="PF00990">
    <property type="entry name" value="GGDEF"/>
    <property type="match status" value="1"/>
</dbReference>
<gene>
    <name evidence="6" type="ORF">CWI83_10110</name>
</gene>
<dbReference type="SMART" id="SM00267">
    <property type="entry name" value="GGDEF"/>
    <property type="match status" value="1"/>
</dbReference>
<feature type="transmembrane region" description="Helical" evidence="4">
    <location>
        <begin position="74"/>
        <end position="90"/>
    </location>
</feature>
<feature type="transmembrane region" description="Helical" evidence="4">
    <location>
        <begin position="127"/>
        <end position="153"/>
    </location>
</feature>
<comment type="caution">
    <text evidence="6">The sequence shown here is derived from an EMBL/GenBank/DDBJ whole genome shotgun (WGS) entry which is preliminary data.</text>
</comment>
<dbReference type="InterPro" id="IPR029787">
    <property type="entry name" value="Nucleotide_cyclase"/>
</dbReference>
<dbReference type="EC" id="2.7.7.65" evidence="1"/>